<evidence type="ECO:0000313" key="1">
    <source>
        <dbReference type="EMBL" id="SDJ85653.1"/>
    </source>
</evidence>
<dbReference type="InterPro" id="IPR023198">
    <property type="entry name" value="PGP-like_dom2"/>
</dbReference>
<reference evidence="1 2" key="1">
    <citation type="submission" date="2016-10" db="EMBL/GenBank/DDBJ databases">
        <authorList>
            <person name="de Groot N.N."/>
        </authorList>
    </citation>
    <scope>NUCLEOTIDE SEQUENCE [LARGE SCALE GENOMIC DNA]</scope>
    <source>
        <strain evidence="1 2">DSM 25294</strain>
    </source>
</reference>
<dbReference type="NCBIfam" id="TIGR01509">
    <property type="entry name" value="HAD-SF-IA-v3"/>
    <property type="match status" value="1"/>
</dbReference>
<dbReference type="SUPFAM" id="SSF56784">
    <property type="entry name" value="HAD-like"/>
    <property type="match status" value="1"/>
</dbReference>
<dbReference type="InterPro" id="IPR036412">
    <property type="entry name" value="HAD-like_sf"/>
</dbReference>
<evidence type="ECO:0000313" key="2">
    <source>
        <dbReference type="Proteomes" id="UP000199382"/>
    </source>
</evidence>
<dbReference type="Gene3D" id="3.40.50.1000">
    <property type="entry name" value="HAD superfamily/HAD-like"/>
    <property type="match status" value="1"/>
</dbReference>
<dbReference type="InterPro" id="IPR006439">
    <property type="entry name" value="HAD-SF_hydro_IA"/>
</dbReference>
<dbReference type="EMBL" id="FNEK01000025">
    <property type="protein sequence ID" value="SDJ85653.1"/>
    <property type="molecule type" value="Genomic_DNA"/>
</dbReference>
<proteinExistence type="predicted"/>
<dbReference type="InterPro" id="IPR023214">
    <property type="entry name" value="HAD_sf"/>
</dbReference>
<dbReference type="SFLD" id="SFLDG01129">
    <property type="entry name" value="C1.5:_HAD__Beta-PGM__Phosphata"/>
    <property type="match status" value="1"/>
</dbReference>
<gene>
    <name evidence="1" type="ORF">SAMN04488026_102561</name>
</gene>
<dbReference type="GO" id="GO:0016787">
    <property type="term" value="F:hydrolase activity"/>
    <property type="evidence" value="ECO:0007669"/>
    <property type="project" value="InterPro"/>
</dbReference>
<dbReference type="PANTHER" id="PTHR42896:SF2">
    <property type="entry name" value="CBBY-LIKE PROTEIN"/>
    <property type="match status" value="1"/>
</dbReference>
<dbReference type="Gene3D" id="1.10.150.240">
    <property type="entry name" value="Putative phosphatase, domain 2"/>
    <property type="match status" value="1"/>
</dbReference>
<name>A0A1G8X524_9RHOB</name>
<dbReference type="Pfam" id="PF00702">
    <property type="entry name" value="Hydrolase"/>
    <property type="match status" value="1"/>
</dbReference>
<dbReference type="Proteomes" id="UP000199382">
    <property type="component" value="Unassembled WGS sequence"/>
</dbReference>
<dbReference type="PANTHER" id="PTHR42896">
    <property type="entry name" value="XYLULOSE-1,5-BISPHOSPHATE (XUBP) PHOSPHATASE"/>
    <property type="match status" value="1"/>
</dbReference>
<dbReference type="PRINTS" id="PR00413">
    <property type="entry name" value="HADHALOGNASE"/>
</dbReference>
<dbReference type="STRING" id="571298.SAMN04488026_102561"/>
<sequence length="239" mass="25648">MLRALIFDVDGTLAETEEVHRQAFNATFAASGLGWQWSPEDYTRLLRTTGGKERMRSYRQEIGAARPTDAEIAELHAAKTERYAGMIAAGGLALRPGVRELVAGARRSGLRLAIATTTNRPNVDSLCAACWGQPAEALFEVIAAGDEVSRKKPAPDVYTLALERLRIAPEQAVALEDSRNGLLSAQGAGIATLAVPSSFTGAEDFSEAQWRADSYQSADLPDFLRDVVAASNQPARTSA</sequence>
<keyword evidence="2" id="KW-1185">Reference proteome</keyword>
<dbReference type="InterPro" id="IPR044999">
    <property type="entry name" value="CbbY-like"/>
</dbReference>
<protein>
    <submittedName>
        <fullName evidence="1">Haloacid dehalogenase superfamily, subfamily IA, variant 3 with third motif having DD or ED</fullName>
    </submittedName>
</protein>
<organism evidence="1 2">
    <name type="scientific">Aliiruegeria lutimaris</name>
    <dbReference type="NCBI Taxonomy" id="571298"/>
    <lineage>
        <taxon>Bacteria</taxon>
        <taxon>Pseudomonadati</taxon>
        <taxon>Pseudomonadota</taxon>
        <taxon>Alphaproteobacteria</taxon>
        <taxon>Rhodobacterales</taxon>
        <taxon>Roseobacteraceae</taxon>
        <taxon>Aliiruegeria</taxon>
    </lineage>
</organism>
<dbReference type="AlphaFoldDB" id="A0A1G8X524"/>
<dbReference type="CDD" id="cd07528">
    <property type="entry name" value="HAD_CbbY-like"/>
    <property type="match status" value="1"/>
</dbReference>
<dbReference type="SFLD" id="SFLDS00003">
    <property type="entry name" value="Haloacid_Dehalogenase"/>
    <property type="match status" value="1"/>
</dbReference>
<dbReference type="RefSeq" id="WP_170844566.1">
    <property type="nucleotide sequence ID" value="NZ_FNEK01000025.1"/>
</dbReference>
<accession>A0A1G8X524</accession>